<protein>
    <recommendedName>
        <fullName evidence="4">CopG family transcriptional regulator</fullName>
    </recommendedName>
</protein>
<dbReference type="Gene3D" id="6.10.10.120">
    <property type="entry name" value="Antitoxin ParD1-like"/>
    <property type="match status" value="1"/>
</dbReference>
<dbReference type="AlphaFoldDB" id="A0A179SDE2"/>
<dbReference type="Proteomes" id="UP000078316">
    <property type="component" value="Unassembled WGS sequence"/>
</dbReference>
<evidence type="ECO:0000256" key="1">
    <source>
        <dbReference type="SAM" id="MobiDB-lite"/>
    </source>
</evidence>
<dbReference type="EMBL" id="LWHQ01000021">
    <property type="protein sequence ID" value="OAS24874.1"/>
    <property type="molecule type" value="Genomic_DNA"/>
</dbReference>
<feature type="compositionally biased region" description="Basic and acidic residues" evidence="1">
    <location>
        <begin position="54"/>
        <end position="65"/>
    </location>
</feature>
<comment type="caution">
    <text evidence="2">The sequence shown here is derived from an EMBL/GenBank/DDBJ whole genome shotgun (WGS) entry which is preliminary data.</text>
</comment>
<dbReference type="InterPro" id="IPR022789">
    <property type="entry name" value="ParD"/>
</dbReference>
<dbReference type="Pfam" id="PF03693">
    <property type="entry name" value="ParD_antitoxin"/>
    <property type="match status" value="1"/>
</dbReference>
<evidence type="ECO:0000313" key="2">
    <source>
        <dbReference type="EMBL" id="OAS24874.1"/>
    </source>
</evidence>
<gene>
    <name evidence="2" type="ORF">A5481_12335</name>
</gene>
<evidence type="ECO:0000313" key="3">
    <source>
        <dbReference type="Proteomes" id="UP000078316"/>
    </source>
</evidence>
<reference evidence="2 3" key="1">
    <citation type="submission" date="2016-04" db="EMBL/GenBank/DDBJ databases">
        <authorList>
            <person name="Evans L.H."/>
            <person name="Alamgir A."/>
            <person name="Owens N."/>
            <person name="Weber N.D."/>
            <person name="Virtaneva K."/>
            <person name="Barbian K."/>
            <person name="Babar A."/>
            <person name="Rosenke K."/>
        </authorList>
    </citation>
    <scope>NUCLEOTIDE SEQUENCE [LARGE SCALE GENOMIC DNA]</scope>
    <source>
        <strain evidence="2 3">PMB02</strain>
    </source>
</reference>
<evidence type="ECO:0008006" key="4">
    <source>
        <dbReference type="Google" id="ProtNLM"/>
    </source>
</evidence>
<feature type="region of interest" description="Disordered" evidence="1">
    <location>
        <begin position="40"/>
        <end position="65"/>
    </location>
</feature>
<dbReference type="InterPro" id="IPR038296">
    <property type="entry name" value="ParD_sf"/>
</dbReference>
<accession>A0A179SDE2</accession>
<dbReference type="OrthoDB" id="9815501at2"/>
<dbReference type="RefSeq" id="WP_048434646.1">
    <property type="nucleotide sequence ID" value="NZ_LWHQ01000021.1"/>
</dbReference>
<proteinExistence type="predicted"/>
<dbReference type="STRING" id="427683.A5481_12335"/>
<sequence length="65" mass="7309">MTLRKSITVSITREQDDLIRSCLQSGRFASTRETVRAGQRLLDRDDAVTPSETQVERERGGTSRA</sequence>
<organism evidence="2 3">
    <name type="scientific">Methylobacterium platani</name>
    <dbReference type="NCBI Taxonomy" id="427683"/>
    <lineage>
        <taxon>Bacteria</taxon>
        <taxon>Pseudomonadati</taxon>
        <taxon>Pseudomonadota</taxon>
        <taxon>Alphaproteobacteria</taxon>
        <taxon>Hyphomicrobiales</taxon>
        <taxon>Methylobacteriaceae</taxon>
        <taxon>Methylobacterium</taxon>
    </lineage>
</organism>
<name>A0A179SDE2_9HYPH</name>